<proteinExistence type="predicted"/>
<dbReference type="Proteomes" id="UP000530234">
    <property type="component" value="Unassembled WGS sequence"/>
</dbReference>
<gene>
    <name evidence="1" type="ORF">FOE67_03045</name>
</gene>
<keyword evidence="2" id="KW-1185">Reference proteome</keyword>
<name>A0A7W3T027_9ACTN</name>
<dbReference type="EMBL" id="VKHS01000031">
    <property type="protein sequence ID" value="MBB0228509.1"/>
    <property type="molecule type" value="Genomic_DNA"/>
</dbReference>
<dbReference type="RefSeq" id="WP_182660179.1">
    <property type="nucleotide sequence ID" value="NZ_VKHS01000031.1"/>
</dbReference>
<dbReference type="AlphaFoldDB" id="A0A7W3T027"/>
<reference evidence="2" key="1">
    <citation type="submission" date="2019-10" db="EMBL/GenBank/DDBJ databases">
        <title>Streptomyces sp. nov., a novel actinobacterium isolated from alkaline environment.</title>
        <authorList>
            <person name="Golinska P."/>
        </authorList>
    </citation>
    <scope>NUCLEOTIDE SEQUENCE [LARGE SCALE GENOMIC DNA]</scope>
    <source>
        <strain evidence="2">DSM 42108</strain>
    </source>
</reference>
<evidence type="ECO:0000313" key="2">
    <source>
        <dbReference type="Proteomes" id="UP000530234"/>
    </source>
</evidence>
<evidence type="ECO:0000313" key="1">
    <source>
        <dbReference type="EMBL" id="MBB0228509.1"/>
    </source>
</evidence>
<sequence>MRIDLRAEMRIGDDDVDVTEDVRIADAVVSHRWGRADEASQPDPATAGLTLNNRDGVYSVYNPLGPYWGTLGRNTPLRLTNHTGSVHCATGETGHISTPDHPALRITGDLDVRLSLGTWAWRPGQNIGLAGRWQTTGNQRSWMLTLTAAGHPQLRWSTNGSTTLTATAALPVPILAGKRGALRAALDVDTGAGWAVTFWIRRPREPWRRLGEPVSGSGATSVHAGTADLCVGIMPAAGIDGRPLRIMAVELLDGIDGTAVADLDLTTAESGAPEVVDAAGRTWSPQAGAEITRRRVVHAGEIVELPPRWDRTGQDRYVPITSAGLLRRLQTPSRTPPRSALRRYMADRAHAQVVYWPMTEGAQSEAGRPAVGTALLRVVQAGWHSAPARPEWGRGELAPWLEPVMNVPAEGLVVLSAPVTVTGQRTVEYVRQGPGGTVRLILTDRADPPREWVLLISTGDGGSVVLLSGVDGLLMPVHVTLGDQRALTNEPHLIRLTVGQGSSTPWQIHIDGQLVASGTASVATTVLARVGMEVVTAGDPETNGAVSIGHLVVWQGAGPAPAETWGAVRGWEGEKAGRRVVRICGEQSIPLTVVGDPDNTQPVGPQQLQPPVTVMRQAVEVDDALLMDARHELGLLLRTRASMDNQPPALVLDASAGHLAQEPEPTADDQLTVNRAVVARIDGGEAEYEQTEGRLGTQDPPLGMGLKERGWELNAWSDSQLLDLAAARVAAGTVDELRWPKITLHLHDDRLADLVDDVLELLPGDRATLVGVDGAPPGVIELAIDGATEAATSREWRVDLTCRPGSPHVVGQVTWDDPQPEDPPSHIDTDGSRLALLAGPDATTLWVEPAPPAELDWIVTGSPQSVPEDVPVDVLVGGEVVTVTNIGAPVTGGPWAAAAGNTDIIGANDQVAPSVTAAEPGLLVCAWATYAIPVEYTIPAGMTGLGQAAGYYASATVAVENVPAGPTGTRTATADFVDAYGAISVVAPGASVALTNWVRAYEELPEDGLTLTAPAEVGDWLVAIHLADWDPNDEMARPDGGWEPVTESSGPTADAARVRVWARQASTSGAQEVVLSGGDQLTDVHGWLLVFAGVSAASGQPFTVIRARNGISKTHPAGTDVRLARPMLVAPGWDVDGVLGL</sequence>
<protein>
    <submittedName>
        <fullName evidence="1">Uncharacterized protein</fullName>
    </submittedName>
</protein>
<comment type="caution">
    <text evidence="1">The sequence shown here is derived from an EMBL/GenBank/DDBJ whole genome shotgun (WGS) entry which is preliminary data.</text>
</comment>
<organism evidence="1 2">
    <name type="scientific">Streptomyces calidiresistens</name>
    <dbReference type="NCBI Taxonomy" id="1485586"/>
    <lineage>
        <taxon>Bacteria</taxon>
        <taxon>Bacillati</taxon>
        <taxon>Actinomycetota</taxon>
        <taxon>Actinomycetes</taxon>
        <taxon>Kitasatosporales</taxon>
        <taxon>Streptomycetaceae</taxon>
        <taxon>Streptomyces</taxon>
    </lineage>
</organism>
<accession>A0A7W3T027</accession>